<comment type="caution">
    <text evidence="6">The sequence shown here is derived from an EMBL/GenBank/DDBJ whole genome shotgun (WGS) entry which is preliminary data.</text>
</comment>
<accession>A0AAE3D2A7</accession>
<organism evidence="6 7">
    <name type="scientific">Flavimaribacter sediminis</name>
    <dbReference type="NCBI Taxonomy" id="2865987"/>
    <lineage>
        <taxon>Bacteria</taxon>
        <taxon>Pseudomonadati</taxon>
        <taxon>Pseudomonadota</taxon>
        <taxon>Alphaproteobacteria</taxon>
        <taxon>Hyphomicrobiales</taxon>
        <taxon>Rhizobiaceae</taxon>
        <taxon>Flavimaribacter</taxon>
    </lineage>
</organism>
<dbReference type="EMBL" id="JAICBX010000002">
    <property type="protein sequence ID" value="MBW8638378.1"/>
    <property type="molecule type" value="Genomic_DNA"/>
</dbReference>
<reference evidence="6" key="1">
    <citation type="submission" date="2021-08" db="EMBL/GenBank/DDBJ databases">
        <title>Hoeflea bacterium WL0058 sp. nov., isolated from the sediment.</title>
        <authorList>
            <person name="Wang L."/>
            <person name="Zhang D."/>
        </authorList>
    </citation>
    <scope>NUCLEOTIDE SEQUENCE</scope>
    <source>
        <strain evidence="6">WL0058</strain>
    </source>
</reference>
<dbReference type="Gene3D" id="2.70.98.70">
    <property type="match status" value="1"/>
</dbReference>
<dbReference type="InterPro" id="IPR012480">
    <property type="entry name" value="Hepar_II_III_C"/>
</dbReference>
<gene>
    <name evidence="6" type="ORF">K1W69_14370</name>
</gene>
<keyword evidence="3" id="KW-0574">Periplasm</keyword>
<dbReference type="Gene3D" id="1.50.10.100">
    <property type="entry name" value="Chondroitin AC/alginate lyase"/>
    <property type="match status" value="1"/>
</dbReference>
<evidence type="ECO:0000256" key="1">
    <source>
        <dbReference type="ARBA" id="ARBA00004418"/>
    </source>
</evidence>
<dbReference type="InterPro" id="IPR008929">
    <property type="entry name" value="Chondroitin_lyas"/>
</dbReference>
<evidence type="ECO:0000256" key="3">
    <source>
        <dbReference type="ARBA" id="ARBA00022764"/>
    </source>
</evidence>
<dbReference type="GO" id="GO:0042597">
    <property type="term" value="C:periplasmic space"/>
    <property type="evidence" value="ECO:0007669"/>
    <property type="project" value="UniProtKB-SubCell"/>
</dbReference>
<evidence type="ECO:0000256" key="4">
    <source>
        <dbReference type="ARBA" id="ARBA00023239"/>
    </source>
</evidence>
<comment type="subcellular location">
    <subcellularLocation>
        <location evidence="1">Periplasm</location>
    </subcellularLocation>
</comment>
<dbReference type="Pfam" id="PF07940">
    <property type="entry name" value="Hepar_II_III_C"/>
    <property type="match status" value="1"/>
</dbReference>
<dbReference type="GO" id="GO:0016829">
    <property type="term" value="F:lyase activity"/>
    <property type="evidence" value="ECO:0007669"/>
    <property type="project" value="UniProtKB-KW"/>
</dbReference>
<dbReference type="Proteomes" id="UP001196509">
    <property type="component" value="Unassembled WGS sequence"/>
</dbReference>
<dbReference type="PANTHER" id="PTHR39210">
    <property type="entry name" value="HEPARIN-SULFATE LYASE"/>
    <property type="match status" value="1"/>
</dbReference>
<feature type="domain" description="Heparinase II/III-like C-terminal" evidence="5">
    <location>
        <begin position="290"/>
        <end position="533"/>
    </location>
</feature>
<proteinExistence type="predicted"/>
<evidence type="ECO:0000313" key="6">
    <source>
        <dbReference type="EMBL" id="MBW8638378.1"/>
    </source>
</evidence>
<evidence type="ECO:0000256" key="2">
    <source>
        <dbReference type="ARBA" id="ARBA00022729"/>
    </source>
</evidence>
<keyword evidence="7" id="KW-1185">Reference proteome</keyword>
<dbReference type="AlphaFoldDB" id="A0AAE3D2A7"/>
<evidence type="ECO:0000313" key="7">
    <source>
        <dbReference type="Proteomes" id="UP001196509"/>
    </source>
</evidence>
<keyword evidence="2" id="KW-0732">Signal</keyword>
<sequence length="547" mass="60176">MSRRASPGRLVPFRFTSAPDRLIVAPTDLRIADPYIAEEFHLGRFPLAGRILVCEGVSPFELDGPTPGFDAALHGFRWLRHLRAADSDAAFQDARLLTEDWISLFGRRQSGVAWDPDVTAQRLIAWLSHSPIILKNMDRAFYKRFIKSIALQIRYLRRIAGGAPDGEVRFRVRIALAMASLATPASATRIKSAARALDNEIARQILPDGGHISRNPHASLALLADLLPLRQTYLNLGHTPPSKLVTSIDRMFQALRFFRHTEGTLALFNGARALPADRLLSVLRYDETAGQPLRHAPQLKYQRLSNSDTIVIADTGSLPPVELSTEAGAGCLSFEMSSGRNRFIVNAGAPAYYHAEYSRLSRTTAAHSTLTIGDNSSATMSTSTFLGPMMINGPKVVEYDRTDDSSGRQGFVARHDGYAKTFGLIHERSIQLSADGNIISGRDRLLAAGKQAPGDTDLSATVRFHIHPSIEVTRDPKNNVVLKAPDGEYWTFFCPNPAPVVEDDVFFADLVGPRRSEQIALTIPARADVAVGWTLVRTPVRREDPDG</sequence>
<evidence type="ECO:0000259" key="5">
    <source>
        <dbReference type="Pfam" id="PF07940"/>
    </source>
</evidence>
<name>A0AAE3D2A7_9HYPH</name>
<protein>
    <submittedName>
        <fullName evidence="6">Heparinase II/III family protein</fullName>
    </submittedName>
</protein>
<keyword evidence="4" id="KW-0456">Lyase</keyword>
<dbReference type="PANTHER" id="PTHR39210:SF1">
    <property type="entry name" value="HEPARIN-SULFATE LYASE"/>
    <property type="match status" value="1"/>
</dbReference>